<dbReference type="STRING" id="208439.AJAP_33980"/>
<dbReference type="RefSeq" id="WP_038518965.1">
    <property type="nucleotide sequence ID" value="NZ_CP008953.1"/>
</dbReference>
<reference evidence="6 7" key="1">
    <citation type="journal article" date="2014" name="J. Biotechnol.">
        <title>Complete genome sequence of the actinobacterium Amycolatopsis japonica MG417-CF17(T) (=DSM 44213T) producing (S,S)-N,N'-ethylenediaminedisuccinic acid.</title>
        <authorList>
            <person name="Stegmann E."/>
            <person name="Albersmeier A."/>
            <person name="Spohn M."/>
            <person name="Gert H."/>
            <person name="Weber T."/>
            <person name="Wohlleben W."/>
            <person name="Kalinowski J."/>
            <person name="Ruckert C."/>
        </authorList>
    </citation>
    <scope>NUCLEOTIDE SEQUENCE [LARGE SCALE GENOMIC DNA]</scope>
    <source>
        <strain evidence="7">MG417-CF17 (DSM 44213)</strain>
    </source>
</reference>
<keyword evidence="2" id="KW-0418">Kinase</keyword>
<dbReference type="AlphaFoldDB" id="A0A075V540"/>
<dbReference type="CDD" id="cd16917">
    <property type="entry name" value="HATPase_UhpB-NarQ-NarX-like"/>
    <property type="match status" value="1"/>
</dbReference>
<keyword evidence="4" id="KW-0812">Transmembrane</keyword>
<evidence type="ECO:0000256" key="2">
    <source>
        <dbReference type="ARBA" id="ARBA00022777"/>
    </source>
</evidence>
<proteinExistence type="predicted"/>
<keyword evidence="4" id="KW-0472">Membrane</keyword>
<evidence type="ECO:0000313" key="7">
    <source>
        <dbReference type="Proteomes" id="UP000028492"/>
    </source>
</evidence>
<dbReference type="GO" id="GO:0016301">
    <property type="term" value="F:kinase activity"/>
    <property type="evidence" value="ECO:0007669"/>
    <property type="project" value="UniProtKB-KW"/>
</dbReference>
<feature type="transmembrane region" description="Helical" evidence="4">
    <location>
        <begin position="84"/>
        <end position="106"/>
    </location>
</feature>
<dbReference type="Proteomes" id="UP000028492">
    <property type="component" value="Chromosome"/>
</dbReference>
<evidence type="ECO:0000259" key="5">
    <source>
        <dbReference type="Pfam" id="PF02518"/>
    </source>
</evidence>
<evidence type="ECO:0000313" key="6">
    <source>
        <dbReference type="EMBL" id="AIG79604.1"/>
    </source>
</evidence>
<dbReference type="KEGG" id="aja:AJAP_33980"/>
<dbReference type="InterPro" id="IPR036890">
    <property type="entry name" value="HATPase_C_sf"/>
</dbReference>
<evidence type="ECO:0000256" key="1">
    <source>
        <dbReference type="ARBA" id="ARBA00022679"/>
    </source>
</evidence>
<evidence type="ECO:0000256" key="4">
    <source>
        <dbReference type="SAM" id="Phobius"/>
    </source>
</evidence>
<keyword evidence="3" id="KW-0902">Two-component regulatory system</keyword>
<accession>A0A075V540</accession>
<dbReference type="Pfam" id="PF02518">
    <property type="entry name" value="HATPase_c"/>
    <property type="match status" value="1"/>
</dbReference>
<keyword evidence="4" id="KW-1133">Transmembrane helix</keyword>
<feature type="domain" description="Histidine kinase/HSP90-like ATPase" evidence="5">
    <location>
        <begin position="341"/>
        <end position="428"/>
    </location>
</feature>
<dbReference type="InterPro" id="IPR003594">
    <property type="entry name" value="HATPase_dom"/>
</dbReference>
<evidence type="ECO:0000256" key="3">
    <source>
        <dbReference type="ARBA" id="ARBA00023012"/>
    </source>
</evidence>
<dbReference type="EMBL" id="CP008953">
    <property type="protein sequence ID" value="AIG79604.1"/>
    <property type="molecule type" value="Genomic_DNA"/>
</dbReference>
<dbReference type="PANTHER" id="PTHR24421:SF61">
    <property type="entry name" value="OXYGEN SENSOR HISTIDINE KINASE NREB"/>
    <property type="match status" value="1"/>
</dbReference>
<dbReference type="InterPro" id="IPR050482">
    <property type="entry name" value="Sensor_HK_TwoCompSys"/>
</dbReference>
<keyword evidence="7" id="KW-1185">Reference proteome</keyword>
<keyword evidence="1" id="KW-0808">Transferase</keyword>
<dbReference type="Gene3D" id="3.30.565.10">
    <property type="entry name" value="Histidine kinase-like ATPase, C-terminal domain"/>
    <property type="match status" value="1"/>
</dbReference>
<dbReference type="eggNOG" id="COG4585">
    <property type="taxonomic scope" value="Bacteria"/>
</dbReference>
<organism evidence="6 7">
    <name type="scientific">Amycolatopsis japonica</name>
    <dbReference type="NCBI Taxonomy" id="208439"/>
    <lineage>
        <taxon>Bacteria</taxon>
        <taxon>Bacillati</taxon>
        <taxon>Actinomycetota</taxon>
        <taxon>Actinomycetes</taxon>
        <taxon>Pseudonocardiales</taxon>
        <taxon>Pseudonocardiaceae</taxon>
        <taxon>Amycolatopsis</taxon>
        <taxon>Amycolatopsis japonica group</taxon>
    </lineage>
</organism>
<feature type="transmembrane region" description="Helical" evidence="4">
    <location>
        <begin position="61"/>
        <end position="78"/>
    </location>
</feature>
<sequence length="429" mass="46023">MSESQSVTFVRAMLRKGSSVLGASPADEAPDPDSVPDWRYREDSADTLLMRAIRYSALGPIFYRVAAFPKVYIGFLVANGSAGIVPVLSTTILGMLLNVFAVWWVVRGRGIRAKTSGRLMYADLAVGVVLTTIVAAAAPTEIQPFAIDVAWTWMVGTVALWTLSFGLPAACLLLIAAVPFRAFLTWVGGLPLDHPLALSRSVGCMVALVVAMVTTAGILILLGVGTRFALGIGMRRGQRAERLRTQRVMHDSVLQTLEAMGLEAPDDDSAASERLAEMRATARAQAAELRRELTGPDAPSARGLAADLAEVATEMARDGLRTQLVAAETEEDYRLSHARRTAIRDAVREALRNTVKHAGTKQVVLRVEECEGGVAVIARDQGTGFSMLDRPPGFGISQSIMARLAEVGGRGTIDSHPGRGTRVTLWVPH</sequence>
<feature type="transmembrane region" description="Helical" evidence="4">
    <location>
        <begin position="118"/>
        <end position="138"/>
    </location>
</feature>
<dbReference type="SUPFAM" id="SSF55874">
    <property type="entry name" value="ATPase domain of HSP90 chaperone/DNA topoisomerase II/histidine kinase"/>
    <property type="match status" value="1"/>
</dbReference>
<gene>
    <name evidence="6" type="ORF">AJAP_33980</name>
</gene>
<dbReference type="GO" id="GO:0000160">
    <property type="term" value="P:phosphorelay signal transduction system"/>
    <property type="evidence" value="ECO:0007669"/>
    <property type="project" value="UniProtKB-KW"/>
</dbReference>
<dbReference type="PANTHER" id="PTHR24421">
    <property type="entry name" value="NITRATE/NITRITE SENSOR PROTEIN NARX-RELATED"/>
    <property type="match status" value="1"/>
</dbReference>
<protein>
    <recommendedName>
        <fullName evidence="5">Histidine kinase/HSP90-like ATPase domain-containing protein</fullName>
    </recommendedName>
</protein>
<feature type="transmembrane region" description="Helical" evidence="4">
    <location>
        <begin position="207"/>
        <end position="230"/>
    </location>
</feature>
<dbReference type="HOGENOM" id="CLU_643470_0_0_11"/>
<name>A0A075V540_9PSEU</name>